<dbReference type="RefSeq" id="WP_134440176.1">
    <property type="nucleotide sequence ID" value="NZ_LXQC01000140.1"/>
</dbReference>
<comment type="similarity">
    <text evidence="1">In the C-terminal section; belongs to the transposase 35 family.</text>
</comment>
<dbReference type="Pfam" id="PF07282">
    <property type="entry name" value="Cas12f1-like_TNB"/>
    <property type="match status" value="1"/>
</dbReference>
<keyword evidence="2" id="KW-0815">Transposition</keyword>
<dbReference type="AlphaFoldDB" id="A0A4Y8PBR3"/>
<keyword evidence="3" id="KW-0238">DNA-binding</keyword>
<dbReference type="OrthoDB" id="4278026at2"/>
<feature type="domain" description="Cas12f1-like TNB" evidence="6">
    <location>
        <begin position="303"/>
        <end position="364"/>
    </location>
</feature>
<proteinExistence type="inferred from homology"/>
<evidence type="ECO:0000256" key="4">
    <source>
        <dbReference type="ARBA" id="ARBA00023172"/>
    </source>
</evidence>
<dbReference type="Pfam" id="PF01385">
    <property type="entry name" value="OrfB_IS605"/>
    <property type="match status" value="1"/>
</dbReference>
<evidence type="ECO:0000256" key="3">
    <source>
        <dbReference type="ARBA" id="ARBA00023125"/>
    </source>
</evidence>
<comment type="caution">
    <text evidence="7">The sequence shown here is derived from an EMBL/GenBank/DDBJ whole genome shotgun (WGS) entry which is preliminary data.</text>
</comment>
<dbReference type="Proteomes" id="UP000297713">
    <property type="component" value="Unassembled WGS sequence"/>
</dbReference>
<name>A0A4Y8PBR3_9BACT</name>
<gene>
    <name evidence="7" type="ORF">A7Q10_08530</name>
</gene>
<organism evidence="7 8">
    <name type="scientific">Methylacidiphilum caldifontis</name>
    <dbReference type="NCBI Taxonomy" id="2795386"/>
    <lineage>
        <taxon>Bacteria</taxon>
        <taxon>Pseudomonadati</taxon>
        <taxon>Verrucomicrobiota</taxon>
        <taxon>Methylacidiphilae</taxon>
        <taxon>Methylacidiphilales</taxon>
        <taxon>Methylacidiphilaceae</taxon>
        <taxon>Methylacidiphilum (ex Ratnadevi et al. 2023)</taxon>
    </lineage>
</organism>
<dbReference type="InterPro" id="IPR001959">
    <property type="entry name" value="Transposase"/>
</dbReference>
<accession>A0A4Y8PBR3</accession>
<dbReference type="EMBL" id="LXQC01000140">
    <property type="protein sequence ID" value="TFE68521.1"/>
    <property type="molecule type" value="Genomic_DNA"/>
</dbReference>
<keyword evidence="4" id="KW-0233">DNA recombination</keyword>
<protein>
    <recommendedName>
        <fullName evidence="9">Transposase</fullName>
    </recommendedName>
</protein>
<feature type="domain" description="Probable transposase IS891/IS1136/IS1341" evidence="5">
    <location>
        <begin position="158"/>
        <end position="282"/>
    </location>
</feature>
<dbReference type="GO" id="GO:0006310">
    <property type="term" value="P:DNA recombination"/>
    <property type="evidence" value="ECO:0007669"/>
    <property type="project" value="UniProtKB-KW"/>
</dbReference>
<sequence length="450" mass="51102">MERVRIFPLKGISRRQETIIREGQVEAARVWNLCLGMHLAARRENLPWPGKRQFHEATKGGRFALHSQSIQHVFRAFDAAVQSARENRKAGRKEIRYPYKDKRFFPLMWPAQAIGLEEKRIVLLMGRGRPALDLARPQWLTGKAACKVVWNGVHHELHIRVEVENTAPTASQGATQKRATVDLGQIHQAAVVTNEGDALVVSGHGILSLKRLHSKQLGEIQGKRSRCQKGSRSSRKLGWARAKLTLRYNRRVRDLRPKGIRVVADFCKERGIEALFVGNPDGVRRKHAGRHHNQRMSQWEYGKDISYLEQKLEQDRIVCFTGEEQGTSSQCPVCGHRHKPKGRNWRCSACGFEGHRDIVGALNMHAIAFGQVVSFPKRITYLRPGHLRRSSRLDTGQSCLARFASVKRRAGNGAGSLRERPTACEMWLEAHPLQGIWECHLSCLGYWSTI</sequence>
<dbReference type="NCBIfam" id="NF040570">
    <property type="entry name" value="guided_TnpB"/>
    <property type="match status" value="1"/>
</dbReference>
<evidence type="ECO:0000313" key="7">
    <source>
        <dbReference type="EMBL" id="TFE68521.1"/>
    </source>
</evidence>
<evidence type="ECO:0000259" key="6">
    <source>
        <dbReference type="Pfam" id="PF07282"/>
    </source>
</evidence>
<dbReference type="InterPro" id="IPR010095">
    <property type="entry name" value="Cas12f1-like_TNB"/>
</dbReference>
<evidence type="ECO:0000256" key="2">
    <source>
        <dbReference type="ARBA" id="ARBA00022578"/>
    </source>
</evidence>
<dbReference type="CDD" id="cd00350">
    <property type="entry name" value="rubredoxin_like"/>
    <property type="match status" value="1"/>
</dbReference>
<evidence type="ECO:0000256" key="1">
    <source>
        <dbReference type="ARBA" id="ARBA00008761"/>
    </source>
</evidence>
<dbReference type="GO" id="GO:0003677">
    <property type="term" value="F:DNA binding"/>
    <property type="evidence" value="ECO:0007669"/>
    <property type="project" value="UniProtKB-KW"/>
</dbReference>
<evidence type="ECO:0000313" key="8">
    <source>
        <dbReference type="Proteomes" id="UP000297713"/>
    </source>
</evidence>
<reference evidence="7 8" key="1">
    <citation type="submission" date="2016-05" db="EMBL/GenBank/DDBJ databases">
        <title>Diversity and Homogeneity among Thermoacidophilic Verrucomicrobia Methanotrophs Linked with Geographical Origin.</title>
        <authorList>
            <person name="Erikstad H.-A."/>
            <person name="Smestad N.B."/>
            <person name="Ceballos R.M."/>
            <person name="Birkeland N.-K."/>
        </authorList>
    </citation>
    <scope>NUCLEOTIDE SEQUENCE [LARGE SCALE GENOMIC DNA]</scope>
    <source>
        <strain evidence="7 8">Phi</strain>
    </source>
</reference>
<keyword evidence="8" id="KW-1185">Reference proteome</keyword>
<evidence type="ECO:0008006" key="9">
    <source>
        <dbReference type="Google" id="ProtNLM"/>
    </source>
</evidence>
<dbReference type="GO" id="GO:0032196">
    <property type="term" value="P:transposition"/>
    <property type="evidence" value="ECO:0007669"/>
    <property type="project" value="UniProtKB-KW"/>
</dbReference>
<evidence type="ECO:0000259" key="5">
    <source>
        <dbReference type="Pfam" id="PF01385"/>
    </source>
</evidence>